<dbReference type="OrthoDB" id="4074350at2759"/>
<evidence type="ECO:0000256" key="1">
    <source>
        <dbReference type="ARBA" id="ARBA00007447"/>
    </source>
</evidence>
<reference evidence="5" key="1">
    <citation type="journal article" date="2021" name="Nat. Commun.">
        <title>Genetic determinants of endophytism in the Arabidopsis root mycobiome.</title>
        <authorList>
            <person name="Mesny F."/>
            <person name="Miyauchi S."/>
            <person name="Thiergart T."/>
            <person name="Pickel B."/>
            <person name="Atanasova L."/>
            <person name="Karlsson M."/>
            <person name="Huettel B."/>
            <person name="Barry K.W."/>
            <person name="Haridas S."/>
            <person name="Chen C."/>
            <person name="Bauer D."/>
            <person name="Andreopoulos W."/>
            <person name="Pangilinan J."/>
            <person name="LaButti K."/>
            <person name="Riley R."/>
            <person name="Lipzen A."/>
            <person name="Clum A."/>
            <person name="Drula E."/>
            <person name="Henrissat B."/>
            <person name="Kohler A."/>
            <person name="Grigoriev I.V."/>
            <person name="Martin F.M."/>
            <person name="Hacquard S."/>
        </authorList>
    </citation>
    <scope>NUCLEOTIDE SEQUENCE</scope>
    <source>
        <strain evidence="5">MPI-SDFR-AT-0120</strain>
    </source>
</reference>
<dbReference type="GO" id="GO:0004190">
    <property type="term" value="F:aspartic-type endopeptidase activity"/>
    <property type="evidence" value="ECO:0007669"/>
    <property type="project" value="InterPro"/>
</dbReference>
<organism evidence="5 6">
    <name type="scientific">Paraphoma chrysanthemicola</name>
    <dbReference type="NCBI Taxonomy" id="798071"/>
    <lineage>
        <taxon>Eukaryota</taxon>
        <taxon>Fungi</taxon>
        <taxon>Dikarya</taxon>
        <taxon>Ascomycota</taxon>
        <taxon>Pezizomycotina</taxon>
        <taxon>Dothideomycetes</taxon>
        <taxon>Pleosporomycetidae</taxon>
        <taxon>Pleosporales</taxon>
        <taxon>Pleosporineae</taxon>
        <taxon>Phaeosphaeriaceae</taxon>
        <taxon>Paraphoma</taxon>
    </lineage>
</organism>
<dbReference type="AlphaFoldDB" id="A0A8K0R4Q7"/>
<gene>
    <name evidence="5" type="ORF">FB567DRAFT_58048</name>
</gene>
<dbReference type="EMBL" id="JAGMVJ010000010">
    <property type="protein sequence ID" value="KAH7087031.1"/>
    <property type="molecule type" value="Genomic_DNA"/>
</dbReference>
<dbReference type="Gene3D" id="2.40.70.10">
    <property type="entry name" value="Acid Proteases"/>
    <property type="match status" value="2"/>
</dbReference>
<keyword evidence="3" id="KW-1133">Transmembrane helix</keyword>
<comment type="caution">
    <text evidence="5">The sequence shown here is derived from an EMBL/GenBank/DDBJ whole genome shotgun (WGS) entry which is preliminary data.</text>
</comment>
<evidence type="ECO:0000256" key="3">
    <source>
        <dbReference type="SAM" id="Phobius"/>
    </source>
</evidence>
<keyword evidence="3" id="KW-0472">Membrane</keyword>
<evidence type="ECO:0000313" key="6">
    <source>
        <dbReference type="Proteomes" id="UP000813461"/>
    </source>
</evidence>
<name>A0A8K0R4Q7_9PLEO</name>
<accession>A0A8K0R4Q7</accession>
<evidence type="ECO:0000313" key="5">
    <source>
        <dbReference type="EMBL" id="KAH7087031.1"/>
    </source>
</evidence>
<dbReference type="GO" id="GO:0000324">
    <property type="term" value="C:fungal-type vacuole"/>
    <property type="evidence" value="ECO:0007669"/>
    <property type="project" value="TreeGrafter"/>
</dbReference>
<keyword evidence="6" id="KW-1185">Reference proteome</keyword>
<feature type="transmembrane region" description="Helical" evidence="3">
    <location>
        <begin position="417"/>
        <end position="439"/>
    </location>
</feature>
<dbReference type="InterPro" id="IPR021109">
    <property type="entry name" value="Peptidase_aspartic_dom_sf"/>
</dbReference>
<keyword evidence="3" id="KW-0812">Transmembrane</keyword>
<evidence type="ECO:0000259" key="4">
    <source>
        <dbReference type="PROSITE" id="PS51767"/>
    </source>
</evidence>
<dbReference type="Proteomes" id="UP000813461">
    <property type="component" value="Unassembled WGS sequence"/>
</dbReference>
<comment type="similarity">
    <text evidence="1">Belongs to the peptidase A1 family.</text>
</comment>
<proteinExistence type="inferred from homology"/>
<dbReference type="PANTHER" id="PTHR47966">
    <property type="entry name" value="BETA-SITE APP-CLEAVING ENZYME, ISOFORM A-RELATED"/>
    <property type="match status" value="1"/>
</dbReference>
<sequence>MSAGSPKPLVVPNSGRWLGNDGTWSTFYVHVGAPPQYFHVLPSFNGQTVYLPIDQDCAPERMNITDCGGQRGVEIFQSKPSPGFQKNASSSWKEIGIYQMGLGMNLGLKGNAYFGYDNLGLGSNQDENKTKIDQLAVAAYATPDFWVGQLGLSMFPIIVGETERPHSFLARLKEEGRIPSLSFGYQAGAPYRFTKVPGSLVLGGYDRSRQSNKTLLVPATLDIIVGVQKITSTFSNGTSATLLSNGIVATIDTNVQDIWLPASVCDTIASTLGLTYFEAAQRYVVTDGARNALQTTPPTLVFTIGTSATGGDTITIEIPYAAFDLQARYPIFGTQSNYFPLRRAANDSQYTLGRAFMQEVYLSVDWERDVFNISQAVFTSPPLASELVTIEPKNKTDNLVPRPSPSNSGSKKLAPRAIAGIAIGAVALILILLLAFWFYRRKHAKQDTETPDPPPSDEKKDPGDFAPETVEKPRRTDLELGGRMVPEMYAPMPEKHELQGGEKTEGRVTEIVEADEGAMVYELPGGEVRRSRMVEDI</sequence>
<dbReference type="InterPro" id="IPR001461">
    <property type="entry name" value="Aspartic_peptidase_A1"/>
</dbReference>
<feature type="region of interest" description="Disordered" evidence="2">
    <location>
        <begin position="445"/>
        <end position="481"/>
    </location>
</feature>
<feature type="domain" description="Peptidase A1" evidence="4">
    <location>
        <begin position="25"/>
        <end position="374"/>
    </location>
</feature>
<dbReference type="InterPro" id="IPR033121">
    <property type="entry name" value="PEPTIDASE_A1"/>
</dbReference>
<dbReference type="SUPFAM" id="SSF50630">
    <property type="entry name" value="Acid proteases"/>
    <property type="match status" value="1"/>
</dbReference>
<dbReference type="Pfam" id="PF00026">
    <property type="entry name" value="Asp"/>
    <property type="match status" value="1"/>
</dbReference>
<dbReference type="PROSITE" id="PS51767">
    <property type="entry name" value="PEPTIDASE_A1"/>
    <property type="match status" value="1"/>
</dbReference>
<dbReference type="GO" id="GO:0006508">
    <property type="term" value="P:proteolysis"/>
    <property type="evidence" value="ECO:0007669"/>
    <property type="project" value="InterPro"/>
</dbReference>
<evidence type="ECO:0000256" key="2">
    <source>
        <dbReference type="SAM" id="MobiDB-lite"/>
    </source>
</evidence>
<protein>
    <submittedName>
        <fullName evidence="5">Aspartic peptidase domain-containing protein</fullName>
    </submittedName>
</protein>
<dbReference type="PANTHER" id="PTHR47966:SF51">
    <property type="entry name" value="BETA-SITE APP-CLEAVING ENZYME, ISOFORM A-RELATED"/>
    <property type="match status" value="1"/>
</dbReference>
<feature type="compositionally biased region" description="Basic and acidic residues" evidence="2">
    <location>
        <begin position="456"/>
        <end position="480"/>
    </location>
</feature>